<dbReference type="Proteomes" id="UP001359559">
    <property type="component" value="Unassembled WGS sequence"/>
</dbReference>
<dbReference type="EMBL" id="JAYKXN010000004">
    <property type="protein sequence ID" value="KAK7295842.1"/>
    <property type="molecule type" value="Genomic_DNA"/>
</dbReference>
<dbReference type="AlphaFoldDB" id="A0AAN9JBD5"/>
<protein>
    <submittedName>
        <fullName evidence="1">Uncharacterized protein</fullName>
    </submittedName>
</protein>
<evidence type="ECO:0000313" key="1">
    <source>
        <dbReference type="EMBL" id="KAK7295842.1"/>
    </source>
</evidence>
<gene>
    <name evidence="1" type="ORF">RJT34_18754</name>
</gene>
<comment type="caution">
    <text evidence="1">The sequence shown here is derived from an EMBL/GenBank/DDBJ whole genome shotgun (WGS) entry which is preliminary data.</text>
</comment>
<organism evidence="1 2">
    <name type="scientific">Clitoria ternatea</name>
    <name type="common">Butterfly pea</name>
    <dbReference type="NCBI Taxonomy" id="43366"/>
    <lineage>
        <taxon>Eukaryota</taxon>
        <taxon>Viridiplantae</taxon>
        <taxon>Streptophyta</taxon>
        <taxon>Embryophyta</taxon>
        <taxon>Tracheophyta</taxon>
        <taxon>Spermatophyta</taxon>
        <taxon>Magnoliopsida</taxon>
        <taxon>eudicotyledons</taxon>
        <taxon>Gunneridae</taxon>
        <taxon>Pentapetalae</taxon>
        <taxon>rosids</taxon>
        <taxon>fabids</taxon>
        <taxon>Fabales</taxon>
        <taxon>Fabaceae</taxon>
        <taxon>Papilionoideae</taxon>
        <taxon>50 kb inversion clade</taxon>
        <taxon>NPAAA clade</taxon>
        <taxon>indigoferoid/millettioid clade</taxon>
        <taxon>Phaseoleae</taxon>
        <taxon>Clitoria</taxon>
    </lineage>
</organism>
<reference evidence="1 2" key="1">
    <citation type="submission" date="2024-01" db="EMBL/GenBank/DDBJ databases">
        <title>The genomes of 5 underutilized Papilionoideae crops provide insights into root nodulation and disease resistance.</title>
        <authorList>
            <person name="Yuan L."/>
        </authorList>
    </citation>
    <scope>NUCLEOTIDE SEQUENCE [LARGE SCALE GENOMIC DNA]</scope>
    <source>
        <strain evidence="1">LY-2023</strain>
        <tissue evidence="1">Leaf</tissue>
    </source>
</reference>
<accession>A0AAN9JBD5</accession>
<evidence type="ECO:0000313" key="2">
    <source>
        <dbReference type="Proteomes" id="UP001359559"/>
    </source>
</evidence>
<sequence>MSHRVLYERRNMSDQAEHIASLKLELPTSFQVHWRRHLHQVEESMHEAWLWLQENRLSFDLSSCKNCLALATASASNSCENCRKP</sequence>
<proteinExistence type="predicted"/>
<name>A0AAN9JBD5_CLITE</name>
<keyword evidence="2" id="KW-1185">Reference proteome</keyword>